<evidence type="ECO:0000256" key="3">
    <source>
        <dbReference type="SAM" id="MobiDB-lite"/>
    </source>
</evidence>
<dbReference type="Proteomes" id="UP000191931">
    <property type="component" value="Unassembled WGS sequence"/>
</dbReference>
<keyword evidence="5" id="KW-0418">Kinase</keyword>
<dbReference type="PANTHER" id="PTHR24346:SF30">
    <property type="entry name" value="MATERNAL EMBRYONIC LEUCINE ZIPPER KINASE"/>
    <property type="match status" value="1"/>
</dbReference>
<organism evidence="5 6">
    <name type="scientific">Desulfamplus magnetovallimortis</name>
    <dbReference type="NCBI Taxonomy" id="1246637"/>
    <lineage>
        <taxon>Bacteria</taxon>
        <taxon>Pseudomonadati</taxon>
        <taxon>Thermodesulfobacteriota</taxon>
        <taxon>Desulfobacteria</taxon>
        <taxon>Desulfobacterales</taxon>
        <taxon>Desulfobacteraceae</taxon>
        <taxon>Desulfamplus</taxon>
    </lineage>
</organism>
<dbReference type="SMART" id="SM00220">
    <property type="entry name" value="S_TKc"/>
    <property type="match status" value="1"/>
</dbReference>
<dbReference type="InterPro" id="IPR000719">
    <property type="entry name" value="Prot_kinase_dom"/>
</dbReference>
<evidence type="ECO:0000313" key="6">
    <source>
        <dbReference type="Proteomes" id="UP000191931"/>
    </source>
</evidence>
<evidence type="ECO:0000256" key="1">
    <source>
        <dbReference type="ARBA" id="ARBA00022741"/>
    </source>
</evidence>
<keyword evidence="2" id="KW-0067">ATP-binding</keyword>
<proteinExistence type="predicted"/>
<keyword evidence="6" id="KW-1185">Reference proteome</keyword>
<dbReference type="AlphaFoldDB" id="A0A1W1HFI4"/>
<dbReference type="PROSITE" id="PS00108">
    <property type="entry name" value="PROTEIN_KINASE_ST"/>
    <property type="match status" value="1"/>
</dbReference>
<dbReference type="InterPro" id="IPR008271">
    <property type="entry name" value="Ser/Thr_kinase_AS"/>
</dbReference>
<keyword evidence="1" id="KW-0547">Nucleotide-binding</keyword>
<reference evidence="5 6" key="1">
    <citation type="submission" date="2017-03" db="EMBL/GenBank/DDBJ databases">
        <authorList>
            <person name="Afonso C.L."/>
            <person name="Miller P.J."/>
            <person name="Scott M.A."/>
            <person name="Spackman E."/>
            <person name="Goraichik I."/>
            <person name="Dimitrov K.M."/>
            <person name="Suarez D.L."/>
            <person name="Swayne D.E."/>
        </authorList>
    </citation>
    <scope>NUCLEOTIDE SEQUENCE [LARGE SCALE GENOMIC DNA]</scope>
    <source>
        <strain evidence="5">PRJEB14757</strain>
    </source>
</reference>
<dbReference type="EC" id="2.7.11.17" evidence="5"/>
<dbReference type="InterPro" id="IPR011006">
    <property type="entry name" value="CheY-like_superfamily"/>
</dbReference>
<dbReference type="Gene3D" id="3.40.50.2300">
    <property type="match status" value="1"/>
</dbReference>
<accession>A0A1W1HFI4</accession>
<dbReference type="PANTHER" id="PTHR24346">
    <property type="entry name" value="MAP/MICROTUBULE AFFINITY-REGULATING KINASE"/>
    <property type="match status" value="1"/>
</dbReference>
<dbReference type="CDD" id="cd14014">
    <property type="entry name" value="STKc_PknB_like"/>
    <property type="match status" value="1"/>
</dbReference>
<dbReference type="STRING" id="1246637.MTBBW1_290011"/>
<dbReference type="RefSeq" id="WP_080799806.1">
    <property type="nucleotide sequence ID" value="NZ_LT828541.1"/>
</dbReference>
<dbReference type="SUPFAM" id="SSF56112">
    <property type="entry name" value="Protein kinase-like (PK-like)"/>
    <property type="match status" value="1"/>
</dbReference>
<dbReference type="GO" id="GO:0004683">
    <property type="term" value="F:calcium/calmodulin-dependent protein kinase activity"/>
    <property type="evidence" value="ECO:0007669"/>
    <property type="project" value="UniProtKB-EC"/>
</dbReference>
<dbReference type="GO" id="GO:0005524">
    <property type="term" value="F:ATP binding"/>
    <property type="evidence" value="ECO:0007669"/>
    <property type="project" value="UniProtKB-KW"/>
</dbReference>
<evidence type="ECO:0000256" key="2">
    <source>
        <dbReference type="ARBA" id="ARBA00022840"/>
    </source>
</evidence>
<keyword evidence="5" id="KW-0808">Transferase</keyword>
<dbReference type="GO" id="GO:0035556">
    <property type="term" value="P:intracellular signal transduction"/>
    <property type="evidence" value="ECO:0007669"/>
    <property type="project" value="TreeGrafter"/>
</dbReference>
<name>A0A1W1HFI4_9BACT</name>
<sequence length="499" mass="57217">MVPETILMFGLTKSEELLTRRLTRSFEIRAEAVGKLPFKEYEQFFRQKKISLVIIHVDENRIRQVEKIRRIKKILDPPVPLLVLLPKELLSNINHYLKAGADDFIAMPIQEESFAIRFYVLLECGQAILQTSRASNHDGKKNTFLSEKNSTQKNSTLKEKSDAPPKNVLKEKSEHQTQNALKETNETEENQRIYTGSEKKGTPWNRIVGYLHEGLGFFTPKSQFARREKKPIFNKWQPVRKIATGGDGIIWLVKEIGREREAVAKIPHNSTMNISALRAAAVLKRLVYHPNVVHLIEIVKDNDKFILINEYVEGLTLPKRLETRMPPLEKEKIFLQLLSVTAHAHDHKIMHRDIKPENIMIRKDGILKLLDFGSAKEISWVDGNISPHGTLNFMPPEQIQGKTCLASDIWALGIILYIFSLNRLPFCNQDNSAYPMDIELNMCAVPPRKINPDISNALEEVIMTCLEEHFEKRYQNASVLQNDLLEKIPDFGNGTHIPA</sequence>
<protein>
    <submittedName>
        <fullName evidence="5">Putative Calcium/calmodulin-dependent protein kinase</fullName>
        <ecNumber evidence="5">2.7.11.17</ecNumber>
    </submittedName>
</protein>
<dbReference type="GO" id="GO:0005737">
    <property type="term" value="C:cytoplasm"/>
    <property type="evidence" value="ECO:0007669"/>
    <property type="project" value="TreeGrafter"/>
</dbReference>
<evidence type="ECO:0000313" key="5">
    <source>
        <dbReference type="EMBL" id="SLM31230.1"/>
    </source>
</evidence>
<dbReference type="Gene3D" id="1.10.510.10">
    <property type="entry name" value="Transferase(Phosphotransferase) domain 1"/>
    <property type="match status" value="1"/>
</dbReference>
<dbReference type="EMBL" id="FWEV01000212">
    <property type="protein sequence ID" value="SLM31230.1"/>
    <property type="molecule type" value="Genomic_DNA"/>
</dbReference>
<feature type="compositionally biased region" description="Polar residues" evidence="3">
    <location>
        <begin position="143"/>
        <end position="155"/>
    </location>
</feature>
<dbReference type="OrthoDB" id="9801841at2"/>
<feature type="compositionally biased region" description="Basic and acidic residues" evidence="3">
    <location>
        <begin position="156"/>
        <end position="175"/>
    </location>
</feature>
<dbReference type="SUPFAM" id="SSF52172">
    <property type="entry name" value="CheY-like"/>
    <property type="match status" value="1"/>
</dbReference>
<feature type="domain" description="Protein kinase" evidence="4">
    <location>
        <begin position="236"/>
        <end position="485"/>
    </location>
</feature>
<feature type="region of interest" description="Disordered" evidence="3">
    <location>
        <begin position="136"/>
        <end position="191"/>
    </location>
</feature>
<evidence type="ECO:0000259" key="4">
    <source>
        <dbReference type="PROSITE" id="PS50011"/>
    </source>
</evidence>
<dbReference type="Pfam" id="PF00069">
    <property type="entry name" value="Pkinase"/>
    <property type="match status" value="1"/>
</dbReference>
<dbReference type="PROSITE" id="PS50011">
    <property type="entry name" value="PROTEIN_KINASE_DOM"/>
    <property type="match status" value="1"/>
</dbReference>
<gene>
    <name evidence="5" type="ORF">MTBBW1_290011</name>
</gene>
<dbReference type="InterPro" id="IPR011009">
    <property type="entry name" value="Kinase-like_dom_sf"/>
</dbReference>